<proteinExistence type="inferred from homology"/>
<dbReference type="GO" id="GO:0005739">
    <property type="term" value="C:mitochondrion"/>
    <property type="evidence" value="ECO:0007669"/>
    <property type="project" value="UniProtKB-SubCell"/>
</dbReference>
<comment type="cofactor">
    <cofactor evidence="5">
        <name>(R)-lipoate</name>
        <dbReference type="ChEBI" id="CHEBI:83088"/>
    </cofactor>
    <text evidence="5">Binds 1 lipoyl cofactor covalently.</text>
</comment>
<keyword evidence="5" id="KW-0496">Mitochondrion</keyword>
<dbReference type="GO" id="GO:0009249">
    <property type="term" value="P:protein lipoylation"/>
    <property type="evidence" value="ECO:0007669"/>
    <property type="project" value="TreeGrafter"/>
</dbReference>
<dbReference type="OrthoDB" id="10264154at2759"/>
<evidence type="ECO:0000256" key="5">
    <source>
        <dbReference type="RuleBase" id="RU364055"/>
    </source>
</evidence>
<comment type="function">
    <text evidence="5">The H protein shuttles the methylamine group of glycine from the P protein to the T protein.</text>
</comment>
<dbReference type="NCBIfam" id="NF002270">
    <property type="entry name" value="PRK01202.1"/>
    <property type="match status" value="1"/>
</dbReference>
<dbReference type="VEuPathDB" id="FungiDB:BDEG_21472"/>
<evidence type="ECO:0000256" key="3">
    <source>
        <dbReference type="ARBA" id="ARBA00022946"/>
    </source>
</evidence>
<dbReference type="AlphaFoldDB" id="A0A177WCK1"/>
<dbReference type="InterPro" id="IPR011053">
    <property type="entry name" value="Single_hybrid_motif"/>
</dbReference>
<dbReference type="EMBL" id="DS022300">
    <property type="protein sequence ID" value="OAJ37455.1"/>
    <property type="molecule type" value="Genomic_DNA"/>
</dbReference>
<dbReference type="InterPro" id="IPR017453">
    <property type="entry name" value="GCV_H_sub"/>
</dbReference>
<sequence length="162" mass="17677">MFRSITVARCVAASTAFRCPSSLRIAPMALSQTLSQTLRSYSTRKYTADHEWVKVDGKVATIGISEYAQKALGDVVYVEVPEVGSLLKRKDVLSAVESVKAASDVYTPVTGTVLEVNTNLADEPSLINKSPYAEGWIAKIEMSDSTQLNELMDEKAYAAHIE</sequence>
<dbReference type="Pfam" id="PF01597">
    <property type="entry name" value="GCV_H"/>
    <property type="match status" value="1"/>
</dbReference>
<dbReference type="eggNOG" id="KOG3373">
    <property type="taxonomic scope" value="Eukaryota"/>
</dbReference>
<dbReference type="GO" id="GO:0019464">
    <property type="term" value="P:glycine decarboxylation via glycine cleavage system"/>
    <property type="evidence" value="ECO:0007669"/>
    <property type="project" value="UniProtKB-UniRule"/>
</dbReference>
<reference evidence="7 8" key="2">
    <citation type="submission" date="2016-05" db="EMBL/GenBank/DDBJ databases">
        <title>Lineage-specific infection strategies underlie the spectrum of fungal disease in amphibians.</title>
        <authorList>
            <person name="Cuomo C.A."/>
            <person name="Farrer R.A."/>
            <person name="James T."/>
            <person name="Longcore J."/>
            <person name="Birren B."/>
        </authorList>
    </citation>
    <scope>NUCLEOTIDE SEQUENCE [LARGE SCALE GENOMIC DNA]</scope>
    <source>
        <strain evidence="7 8">JEL423</strain>
    </source>
</reference>
<gene>
    <name evidence="7" type="ORF">BDEG_21472</name>
</gene>
<dbReference type="NCBIfam" id="TIGR00527">
    <property type="entry name" value="gcvH"/>
    <property type="match status" value="1"/>
</dbReference>
<evidence type="ECO:0000256" key="4">
    <source>
        <dbReference type="PIRSR" id="PIRSR617453-50"/>
    </source>
</evidence>
<dbReference type="InterPro" id="IPR002930">
    <property type="entry name" value="GCV_H"/>
</dbReference>
<dbReference type="SUPFAM" id="SSF51230">
    <property type="entry name" value="Single hybrid motif"/>
    <property type="match status" value="1"/>
</dbReference>
<dbReference type="Gene3D" id="2.40.50.100">
    <property type="match status" value="1"/>
</dbReference>
<evidence type="ECO:0000259" key="6">
    <source>
        <dbReference type="PROSITE" id="PS50968"/>
    </source>
</evidence>
<dbReference type="HAMAP" id="MF_00272">
    <property type="entry name" value="GcvH"/>
    <property type="match status" value="1"/>
</dbReference>
<keyword evidence="2 4" id="KW-0450">Lipoyl</keyword>
<dbReference type="Proteomes" id="UP000077115">
    <property type="component" value="Unassembled WGS sequence"/>
</dbReference>
<keyword evidence="3 5" id="KW-0809">Transit peptide</keyword>
<dbReference type="InterPro" id="IPR003016">
    <property type="entry name" value="2-oxoA_DH_lipoyl-BS"/>
</dbReference>
<organism evidence="7 8">
    <name type="scientific">Batrachochytrium dendrobatidis (strain JEL423)</name>
    <dbReference type="NCBI Taxonomy" id="403673"/>
    <lineage>
        <taxon>Eukaryota</taxon>
        <taxon>Fungi</taxon>
        <taxon>Fungi incertae sedis</taxon>
        <taxon>Chytridiomycota</taxon>
        <taxon>Chytridiomycota incertae sedis</taxon>
        <taxon>Chytridiomycetes</taxon>
        <taxon>Rhizophydiales</taxon>
        <taxon>Rhizophydiales incertae sedis</taxon>
        <taxon>Batrachochytrium</taxon>
    </lineage>
</organism>
<dbReference type="PANTHER" id="PTHR11715">
    <property type="entry name" value="GLYCINE CLEAVAGE SYSTEM H PROTEIN"/>
    <property type="match status" value="1"/>
</dbReference>
<evidence type="ECO:0000313" key="8">
    <source>
        <dbReference type="Proteomes" id="UP000077115"/>
    </source>
</evidence>
<dbReference type="PROSITE" id="PS00189">
    <property type="entry name" value="LIPOYL"/>
    <property type="match status" value="1"/>
</dbReference>
<dbReference type="GO" id="GO:0005960">
    <property type="term" value="C:glycine cleavage complex"/>
    <property type="evidence" value="ECO:0007669"/>
    <property type="project" value="UniProtKB-UniRule"/>
</dbReference>
<evidence type="ECO:0000313" key="7">
    <source>
        <dbReference type="EMBL" id="OAJ37455.1"/>
    </source>
</evidence>
<dbReference type="InterPro" id="IPR000089">
    <property type="entry name" value="Biotin_lipoyl"/>
</dbReference>
<comment type="subcellular location">
    <subcellularLocation>
        <location evidence="5">Mitochondrion</location>
    </subcellularLocation>
</comment>
<comment type="subunit">
    <text evidence="5">The glycine cleavage system is composed of four proteins: P, T, L and H.</text>
</comment>
<feature type="modified residue" description="N6-lipoyllysine" evidence="4">
    <location>
        <position position="100"/>
    </location>
</feature>
<dbReference type="InterPro" id="IPR033753">
    <property type="entry name" value="GCV_H/Fam206"/>
</dbReference>
<comment type="similarity">
    <text evidence="1 5">Belongs to the GcvH family.</text>
</comment>
<evidence type="ECO:0000256" key="2">
    <source>
        <dbReference type="ARBA" id="ARBA00022823"/>
    </source>
</evidence>
<feature type="domain" description="Lipoyl-binding" evidence="6">
    <location>
        <begin position="59"/>
        <end position="141"/>
    </location>
</feature>
<evidence type="ECO:0000256" key="1">
    <source>
        <dbReference type="ARBA" id="ARBA00009249"/>
    </source>
</evidence>
<dbReference type="STRING" id="403673.A0A177WCK1"/>
<accession>A0A177WCK1</accession>
<name>A0A177WCK1_BATDL</name>
<reference evidence="7 8" key="1">
    <citation type="submission" date="2006-10" db="EMBL/GenBank/DDBJ databases">
        <title>The Genome Sequence of Batrachochytrium dendrobatidis JEL423.</title>
        <authorList>
            <consortium name="The Broad Institute Genome Sequencing Platform"/>
            <person name="Birren B."/>
            <person name="Lander E."/>
            <person name="Galagan J."/>
            <person name="Cuomo C."/>
            <person name="Devon K."/>
            <person name="Jaffe D."/>
            <person name="Butler J."/>
            <person name="Alvarez P."/>
            <person name="Gnerre S."/>
            <person name="Grabherr M."/>
            <person name="Kleber M."/>
            <person name="Mauceli E."/>
            <person name="Brockman W."/>
            <person name="Young S."/>
            <person name="LaButti K."/>
            <person name="Sykes S."/>
            <person name="DeCaprio D."/>
            <person name="Crawford M."/>
            <person name="Koehrsen M."/>
            <person name="Engels R."/>
            <person name="Montgomery P."/>
            <person name="Pearson M."/>
            <person name="Howarth C."/>
            <person name="Larson L."/>
            <person name="White J."/>
            <person name="O'Leary S."/>
            <person name="Kodira C."/>
            <person name="Zeng Q."/>
            <person name="Yandava C."/>
            <person name="Alvarado L."/>
            <person name="Longcore J."/>
            <person name="James T."/>
        </authorList>
    </citation>
    <scope>NUCLEOTIDE SEQUENCE [LARGE SCALE GENOMIC DNA]</scope>
    <source>
        <strain evidence="7 8">JEL423</strain>
    </source>
</reference>
<dbReference type="PROSITE" id="PS50968">
    <property type="entry name" value="BIOTINYL_LIPOYL"/>
    <property type="match status" value="1"/>
</dbReference>
<dbReference type="PANTHER" id="PTHR11715:SF3">
    <property type="entry name" value="GLYCINE CLEAVAGE SYSTEM H PROTEIN-RELATED"/>
    <property type="match status" value="1"/>
</dbReference>
<dbReference type="CDD" id="cd06848">
    <property type="entry name" value="GCS_H"/>
    <property type="match status" value="1"/>
</dbReference>
<protein>
    <recommendedName>
        <fullName evidence="5">Glycine cleavage system H protein</fullName>
    </recommendedName>
</protein>